<dbReference type="PANTHER" id="PTHR12277:SF81">
    <property type="entry name" value="PROTEIN ABHD13"/>
    <property type="match status" value="1"/>
</dbReference>
<keyword evidence="2" id="KW-0378">Hydrolase</keyword>
<proteinExistence type="predicted"/>
<dbReference type="Proteomes" id="UP000241444">
    <property type="component" value="Unassembled WGS sequence"/>
</dbReference>
<name>A0A2P7BVI8_9HYPH</name>
<gene>
    <name evidence="2" type="ORF">CU102_04870</name>
</gene>
<dbReference type="SUPFAM" id="SSF53474">
    <property type="entry name" value="alpha/beta-Hydrolases"/>
    <property type="match status" value="1"/>
</dbReference>
<dbReference type="EMBL" id="PGGO01000002">
    <property type="protein sequence ID" value="PSH70483.1"/>
    <property type="molecule type" value="Genomic_DNA"/>
</dbReference>
<evidence type="ECO:0000313" key="3">
    <source>
        <dbReference type="Proteomes" id="UP000241444"/>
    </source>
</evidence>
<keyword evidence="3" id="KW-1185">Reference proteome</keyword>
<dbReference type="Pfam" id="PF12146">
    <property type="entry name" value="Hydrolase_4"/>
    <property type="match status" value="1"/>
</dbReference>
<feature type="domain" description="Serine aminopeptidase S33" evidence="1">
    <location>
        <begin position="48"/>
        <end position="151"/>
    </location>
</feature>
<dbReference type="InterPro" id="IPR029058">
    <property type="entry name" value="AB_hydrolase_fold"/>
</dbReference>
<reference evidence="3" key="1">
    <citation type="submission" date="2017-11" db="EMBL/GenBank/DDBJ databases">
        <authorList>
            <person name="Kuznetsova I."/>
            <person name="Sazanova A."/>
            <person name="Chirak E."/>
            <person name="Safronova V."/>
            <person name="Willems A."/>
        </authorList>
    </citation>
    <scope>NUCLEOTIDE SEQUENCE [LARGE SCALE GENOMIC DNA]</scope>
    <source>
        <strain evidence="3">STM 196</strain>
    </source>
</reference>
<dbReference type="OrthoDB" id="9798884at2"/>
<dbReference type="InterPro" id="IPR022742">
    <property type="entry name" value="Hydrolase_4"/>
</dbReference>
<protein>
    <submittedName>
        <fullName evidence="2">Alpha/beta hydrolase</fullName>
    </submittedName>
</protein>
<comment type="caution">
    <text evidence="2">The sequence shown here is derived from an EMBL/GenBank/DDBJ whole genome shotgun (WGS) entry which is preliminary data.</text>
</comment>
<sequence length="242" mass="26029">MYLSQRALLYPGASATPAPEHANWGENVAIKTPDGETLHGLYGQGEPSKPAVLFFLGNADRISNYGFLAQALAARGIGLLAISYRGYPGSTGSPSEHGLLTDGIAAFDWLSVRSESEIVVLGQSLGSGVAVSTAGHRPAAAVILVSAYLSVLSLAQMHYPFVPVALLIKDPYRSDLKIAKVRQPKLFIHGRFDDIIPLSSGEALYRTAPEPKQILIYDGSGHNDIWDARMVDDVIRFIEALK</sequence>
<organism evidence="2 3">
    <name type="scientific">Phyllobacterium brassicacearum</name>
    <dbReference type="NCBI Taxonomy" id="314235"/>
    <lineage>
        <taxon>Bacteria</taxon>
        <taxon>Pseudomonadati</taxon>
        <taxon>Pseudomonadota</taxon>
        <taxon>Alphaproteobacteria</taxon>
        <taxon>Hyphomicrobiales</taxon>
        <taxon>Phyllobacteriaceae</taxon>
        <taxon>Phyllobacterium</taxon>
    </lineage>
</organism>
<evidence type="ECO:0000313" key="2">
    <source>
        <dbReference type="EMBL" id="PSH70483.1"/>
    </source>
</evidence>
<dbReference type="PANTHER" id="PTHR12277">
    <property type="entry name" value="ALPHA/BETA HYDROLASE DOMAIN-CONTAINING PROTEIN"/>
    <property type="match status" value="1"/>
</dbReference>
<dbReference type="Gene3D" id="3.40.50.1820">
    <property type="entry name" value="alpha/beta hydrolase"/>
    <property type="match status" value="1"/>
</dbReference>
<dbReference type="GO" id="GO:0016787">
    <property type="term" value="F:hydrolase activity"/>
    <property type="evidence" value="ECO:0007669"/>
    <property type="project" value="UniProtKB-KW"/>
</dbReference>
<evidence type="ECO:0000259" key="1">
    <source>
        <dbReference type="Pfam" id="PF12146"/>
    </source>
</evidence>
<dbReference type="AlphaFoldDB" id="A0A2P7BVI8"/>
<accession>A0A2P7BVI8</accession>